<feature type="signal peptide" evidence="1">
    <location>
        <begin position="1"/>
        <end position="17"/>
    </location>
</feature>
<keyword evidence="1" id="KW-0732">Signal</keyword>
<dbReference type="Gene3D" id="3.20.20.140">
    <property type="entry name" value="Metal-dependent hydrolases"/>
    <property type="match status" value="1"/>
</dbReference>
<feature type="chain" id="PRO_5038920598" description="Amidohydrolase 3 domain-containing protein" evidence="1">
    <location>
        <begin position="18"/>
        <end position="566"/>
    </location>
</feature>
<dbReference type="InterPro" id="IPR033932">
    <property type="entry name" value="YtcJ-like"/>
</dbReference>
<gene>
    <name evidence="3" type="ORF">GOP47_0017728</name>
</gene>
<dbReference type="GO" id="GO:0016810">
    <property type="term" value="F:hydrolase activity, acting on carbon-nitrogen (but not peptide) bonds"/>
    <property type="evidence" value="ECO:0007669"/>
    <property type="project" value="InterPro"/>
</dbReference>
<evidence type="ECO:0000313" key="4">
    <source>
        <dbReference type="Proteomes" id="UP000886520"/>
    </source>
</evidence>
<dbReference type="OrthoDB" id="3501663at2759"/>
<dbReference type="EMBL" id="JABFUD020000017">
    <property type="protein sequence ID" value="KAI5067200.1"/>
    <property type="molecule type" value="Genomic_DNA"/>
</dbReference>
<dbReference type="Gene3D" id="3.10.310.70">
    <property type="match status" value="1"/>
</dbReference>
<dbReference type="InterPro" id="IPR013108">
    <property type="entry name" value="Amidohydro_3"/>
</dbReference>
<evidence type="ECO:0000259" key="2">
    <source>
        <dbReference type="Pfam" id="PF07969"/>
    </source>
</evidence>
<dbReference type="Gene3D" id="2.30.40.10">
    <property type="entry name" value="Urease, subunit C, domain 1"/>
    <property type="match status" value="1"/>
</dbReference>
<evidence type="ECO:0000313" key="3">
    <source>
        <dbReference type="EMBL" id="KAI5067200.1"/>
    </source>
</evidence>
<dbReference type="SUPFAM" id="SSF51556">
    <property type="entry name" value="Metallo-dependent hydrolases"/>
    <property type="match status" value="1"/>
</dbReference>
<proteinExistence type="predicted"/>
<comment type="caution">
    <text evidence="3">The sequence shown here is derived from an EMBL/GenBank/DDBJ whole genome shotgun (WGS) entry which is preliminary data.</text>
</comment>
<organism evidence="3 4">
    <name type="scientific">Adiantum capillus-veneris</name>
    <name type="common">Maidenhair fern</name>
    <dbReference type="NCBI Taxonomy" id="13818"/>
    <lineage>
        <taxon>Eukaryota</taxon>
        <taxon>Viridiplantae</taxon>
        <taxon>Streptophyta</taxon>
        <taxon>Embryophyta</taxon>
        <taxon>Tracheophyta</taxon>
        <taxon>Polypodiopsida</taxon>
        <taxon>Polypodiidae</taxon>
        <taxon>Polypodiales</taxon>
        <taxon>Pteridineae</taxon>
        <taxon>Pteridaceae</taxon>
        <taxon>Vittarioideae</taxon>
        <taxon>Adiantum</taxon>
    </lineage>
</organism>
<dbReference type="InterPro" id="IPR011059">
    <property type="entry name" value="Metal-dep_hydrolase_composite"/>
</dbReference>
<dbReference type="PANTHER" id="PTHR22642:SF2">
    <property type="entry name" value="PROTEIN LONG AFTER FAR-RED 3"/>
    <property type="match status" value="1"/>
</dbReference>
<reference evidence="3" key="1">
    <citation type="submission" date="2021-01" db="EMBL/GenBank/DDBJ databases">
        <title>Adiantum capillus-veneris genome.</title>
        <authorList>
            <person name="Fang Y."/>
            <person name="Liao Q."/>
        </authorList>
    </citation>
    <scope>NUCLEOTIDE SEQUENCE</scope>
    <source>
        <strain evidence="3">H3</strain>
        <tissue evidence="3">Leaf</tissue>
    </source>
</reference>
<dbReference type="InterPro" id="IPR032466">
    <property type="entry name" value="Metal_Hydrolase"/>
</dbReference>
<name>A0A9D4UG69_ADICA</name>
<keyword evidence="4" id="KW-1185">Reference proteome</keyword>
<evidence type="ECO:0000256" key="1">
    <source>
        <dbReference type="SAM" id="SignalP"/>
    </source>
</evidence>
<dbReference type="Pfam" id="PF07969">
    <property type="entry name" value="Amidohydro_3"/>
    <property type="match status" value="1"/>
</dbReference>
<dbReference type="Proteomes" id="UP000886520">
    <property type="component" value="Chromosome 17"/>
</dbReference>
<protein>
    <recommendedName>
        <fullName evidence="2">Amidohydrolase 3 domain-containing protein</fullName>
    </recommendedName>
</protein>
<feature type="domain" description="Amidohydrolase 3" evidence="2">
    <location>
        <begin position="81"/>
        <end position="560"/>
    </location>
</feature>
<dbReference type="AlphaFoldDB" id="A0A9D4UG69"/>
<dbReference type="SUPFAM" id="SSF51338">
    <property type="entry name" value="Composite domain of metallo-dependent hydrolases"/>
    <property type="match status" value="1"/>
</dbReference>
<accession>A0A9D4UG69</accession>
<sequence>MELSWRVILVSLSLCLAIILRRPPLSREGVADIVFKNATIYTGDPQNAWAKAIAIRKGRIIEIGSYDIVQTNIGPNTRYEDLHGSFVVPGFIDSHVHVISGGLQMLQVNLQDVSSQIDFVKQVQLAVQGVEGGHWLLGGGWNNEKWGGELPSVSWIDSFTEEVPVWIYRMDGHMGLANSRALQLSGIPENIADPEGGSFIRSKDGSLTGVLVDSAMKSVIDCIPEPTTQERRDALTRASKLALSNGITTVVDLGRYFPGSPTTRVWNDYHDVYKWADQTGSLLIRLSIFFPLETWSDVYMEVKQTGKRLSQNLILGGLKSFADGSLGSGTALFNEPYADDPSNYGLEISSPEAIMNHVLEADRRGLQIAIHAIGDAANDRVISLYQAVNRLNGQRDRRLRIEHAQHLSQNALEIFGAEGIIASMQPQHLLDDASFASKKLGEERALKESYLFKSLLTRNTTLAFGSDWPVVHLNPLQGILAATKRKPTGWKNSWIPAECIDVEAALQGYTLAAAYASFLDDEIGSLSRGKYADFVVLSGDVFHDDGEVGVLATYKGGIRVFSREVE</sequence>
<dbReference type="CDD" id="cd01300">
    <property type="entry name" value="YtcJ_like"/>
    <property type="match status" value="1"/>
</dbReference>
<dbReference type="PANTHER" id="PTHR22642">
    <property type="entry name" value="IMIDAZOLONEPROPIONASE"/>
    <property type="match status" value="1"/>
</dbReference>